<keyword evidence="6" id="KW-1133">Transmembrane helix</keyword>
<accession>A0A7W9CA27</accession>
<dbReference type="EMBL" id="JACHMU010000001">
    <property type="protein sequence ID" value="MBB5741648.1"/>
    <property type="molecule type" value="Genomic_DNA"/>
</dbReference>
<evidence type="ECO:0000256" key="6">
    <source>
        <dbReference type="SAM" id="Phobius"/>
    </source>
</evidence>
<keyword evidence="1" id="KW-0134">Cell wall</keyword>
<sequence>MDIFEYVNFSPTRYGGRRHRRVLNMSMSAVLAAALTLTLPGVAHAAETSSTSSETTTLTFTDTGGVSWTPPVGVEKISVEMAGGAGASFIREGQGGYGGRAGRLEFDLPVTSGDDLLFVGATAGGISKAHLPGLGYLNGGSGGDRSGGAQRGGGGGGASAVLLNDDLVAVAGGGGGVGGSVQTEPTFSNPFRWRFGGSGGWGTSGTDLAGDDGVYGGHPGKGGSAGTETGKSGTNGSKAANLTSSGGGGGGGGGWPSGNGGQSGKKAFSTSTGGGGAGGASFTSSAVQNPRLTTSADGDGYVKISYENPVKITLTAPTLVAAEVPHNAHVTVFGDNDVTVKPGKVILTVGNTFLGVDDVIDGRVDFRYSLPQGQHTLTAEFTSRDRTQHATTSVDVVIGPSPAASSVTLDELPTRVAGGSTVTVTGTLHASDAAVDKEQQISLNVNGQRMWSRSDADGRFSFSFQAPSHPSAFTIRAQFDGNDAIGPSMSGTMRIETYDDQSVVALNVSPTDAVYGEPVSVNATVSPEDGSGDAASGLVLLSDGDEYIAMAALDGNGNAAFDDLLLPVGTTTLTAVYGGDDVYSGSHSPSTDVTVAAASTETRLAVESPSGRAGEPVDVDVVVAADARSTFEPRGVVEILAGDEVVATAATGEDGDDTPRDGIARFHLELGDLDAGTHSFTARFVASPGFSDSASDEATVSLRAIDTFLEATPTDISISESDTAVIEAHVTVTGASLARQTPQEPHGSVYATIAGELFGTPAVVDEQTGTAELRLSGFDPGVHDVIVTFQPDSSTLAESTARVHVAVAEDGPSDADSDSGANADSEGSSQESLPATGQREGTWVVPAVLALLMSATGLALIMRRRTHA</sequence>
<feature type="compositionally biased region" description="Gly residues" evidence="5">
    <location>
        <begin position="213"/>
        <end position="225"/>
    </location>
</feature>
<dbReference type="InterPro" id="IPR032109">
    <property type="entry name" value="Big_3_5"/>
</dbReference>
<keyword evidence="10" id="KW-1185">Reference proteome</keyword>
<feature type="transmembrane region" description="Helical" evidence="6">
    <location>
        <begin position="843"/>
        <end position="862"/>
    </location>
</feature>
<name>A0A7W9CA27_9MICO</name>
<proteinExistence type="predicted"/>
<feature type="region of interest" description="Disordered" evidence="5">
    <location>
        <begin position="202"/>
        <end position="285"/>
    </location>
</feature>
<feature type="compositionally biased region" description="Low complexity" evidence="5">
    <location>
        <begin position="818"/>
        <end position="829"/>
    </location>
</feature>
<dbReference type="PROSITE" id="PS50847">
    <property type="entry name" value="GRAM_POS_ANCHORING"/>
    <property type="match status" value="1"/>
</dbReference>
<dbReference type="AlphaFoldDB" id="A0A7W9CA27"/>
<dbReference type="GO" id="GO:0005975">
    <property type="term" value="P:carbohydrate metabolic process"/>
    <property type="evidence" value="ECO:0007669"/>
    <property type="project" value="UniProtKB-ARBA"/>
</dbReference>
<dbReference type="Proteomes" id="UP000517712">
    <property type="component" value="Unassembled WGS sequence"/>
</dbReference>
<feature type="region of interest" description="Disordered" evidence="5">
    <location>
        <begin position="810"/>
        <end position="839"/>
    </location>
</feature>
<comment type="caution">
    <text evidence="9">The sequence shown here is derived from an EMBL/GenBank/DDBJ whole genome shotgun (WGS) entry which is preliminary data.</text>
</comment>
<protein>
    <recommendedName>
        <fullName evidence="8">Gram-positive cocci surface proteins LPxTG domain-containing protein</fullName>
    </recommendedName>
</protein>
<feature type="chain" id="PRO_5030568099" description="Gram-positive cocci surface proteins LPxTG domain-containing protein" evidence="7">
    <location>
        <begin position="46"/>
        <end position="868"/>
    </location>
</feature>
<gene>
    <name evidence="9" type="ORF">HD600_000145</name>
</gene>
<reference evidence="9 10" key="1">
    <citation type="submission" date="2020-08" db="EMBL/GenBank/DDBJ databases">
        <title>Sequencing the genomes of 1000 actinobacteria strains.</title>
        <authorList>
            <person name="Klenk H.-P."/>
        </authorList>
    </citation>
    <scope>NUCLEOTIDE SEQUENCE [LARGE SCALE GENOMIC DNA]</scope>
    <source>
        <strain evidence="9 10">DSM 24823</strain>
    </source>
</reference>
<dbReference type="Gene3D" id="2.60.40.10">
    <property type="entry name" value="Immunoglobulins"/>
    <property type="match status" value="2"/>
</dbReference>
<feature type="signal peptide" evidence="7">
    <location>
        <begin position="1"/>
        <end position="45"/>
    </location>
</feature>
<dbReference type="InterPro" id="IPR019931">
    <property type="entry name" value="LPXTG_anchor"/>
</dbReference>
<keyword evidence="3 7" id="KW-0732">Signal</keyword>
<keyword evidence="2" id="KW-0964">Secreted</keyword>
<evidence type="ECO:0000259" key="8">
    <source>
        <dbReference type="PROSITE" id="PS50847"/>
    </source>
</evidence>
<evidence type="ECO:0000256" key="3">
    <source>
        <dbReference type="ARBA" id="ARBA00022729"/>
    </source>
</evidence>
<evidence type="ECO:0000256" key="4">
    <source>
        <dbReference type="ARBA" id="ARBA00023088"/>
    </source>
</evidence>
<feature type="compositionally biased region" description="Gly residues" evidence="5">
    <location>
        <begin position="245"/>
        <end position="263"/>
    </location>
</feature>
<evidence type="ECO:0000256" key="2">
    <source>
        <dbReference type="ARBA" id="ARBA00022525"/>
    </source>
</evidence>
<evidence type="ECO:0000313" key="9">
    <source>
        <dbReference type="EMBL" id="MBB5741648.1"/>
    </source>
</evidence>
<evidence type="ECO:0000256" key="5">
    <source>
        <dbReference type="SAM" id="MobiDB-lite"/>
    </source>
</evidence>
<evidence type="ECO:0000256" key="7">
    <source>
        <dbReference type="SAM" id="SignalP"/>
    </source>
</evidence>
<evidence type="ECO:0000256" key="1">
    <source>
        <dbReference type="ARBA" id="ARBA00022512"/>
    </source>
</evidence>
<evidence type="ECO:0000313" key="10">
    <source>
        <dbReference type="Proteomes" id="UP000517712"/>
    </source>
</evidence>
<dbReference type="Pfam" id="PF16640">
    <property type="entry name" value="Big_3_5"/>
    <property type="match status" value="1"/>
</dbReference>
<keyword evidence="6" id="KW-0812">Transmembrane</keyword>
<keyword evidence="6" id="KW-0472">Membrane</keyword>
<organism evidence="9 10">
    <name type="scientific">Microbacterium ginsengiterrae</name>
    <dbReference type="NCBI Taxonomy" id="546115"/>
    <lineage>
        <taxon>Bacteria</taxon>
        <taxon>Bacillati</taxon>
        <taxon>Actinomycetota</taxon>
        <taxon>Actinomycetes</taxon>
        <taxon>Micrococcales</taxon>
        <taxon>Microbacteriaceae</taxon>
        <taxon>Microbacterium</taxon>
    </lineage>
</organism>
<keyword evidence="4" id="KW-0572">Peptidoglycan-anchor</keyword>
<dbReference type="InterPro" id="IPR013783">
    <property type="entry name" value="Ig-like_fold"/>
</dbReference>
<feature type="compositionally biased region" description="Polar residues" evidence="5">
    <location>
        <begin position="226"/>
        <end position="243"/>
    </location>
</feature>
<feature type="domain" description="Gram-positive cocci surface proteins LPxTG" evidence="8">
    <location>
        <begin position="833"/>
        <end position="868"/>
    </location>
</feature>